<dbReference type="Proteomes" id="UP000319897">
    <property type="component" value="Unassembled WGS sequence"/>
</dbReference>
<gene>
    <name evidence="8 10" type="primary">rpsH</name>
    <name evidence="10" type="ORF">FJQ54_06970</name>
</gene>
<name>A0A501XPN9_9SPHN</name>
<comment type="similarity">
    <text evidence="1 8 9">Belongs to the universal ribosomal protein uS8 family.</text>
</comment>
<comment type="function">
    <text evidence="8">One of the primary rRNA binding proteins, it binds directly to 16S rRNA central domain where it helps coordinate assembly of the platform of the 30S subunit.</text>
</comment>
<dbReference type="FunFam" id="3.30.1490.10:FF:000001">
    <property type="entry name" value="30S ribosomal protein S8"/>
    <property type="match status" value="1"/>
</dbReference>
<evidence type="ECO:0000256" key="7">
    <source>
        <dbReference type="ARBA" id="ARBA00046740"/>
    </source>
</evidence>
<dbReference type="InterPro" id="IPR035987">
    <property type="entry name" value="Ribosomal_uS8_sf"/>
</dbReference>
<evidence type="ECO:0000256" key="1">
    <source>
        <dbReference type="ARBA" id="ARBA00006471"/>
    </source>
</evidence>
<evidence type="ECO:0000313" key="11">
    <source>
        <dbReference type="Proteomes" id="UP000319897"/>
    </source>
</evidence>
<dbReference type="Gene3D" id="3.30.1370.30">
    <property type="match status" value="1"/>
</dbReference>
<dbReference type="GO" id="GO:0005737">
    <property type="term" value="C:cytoplasm"/>
    <property type="evidence" value="ECO:0007669"/>
    <property type="project" value="UniProtKB-ARBA"/>
</dbReference>
<dbReference type="PANTHER" id="PTHR11758">
    <property type="entry name" value="40S RIBOSOMAL PROTEIN S15A"/>
    <property type="match status" value="1"/>
</dbReference>
<organism evidence="10 11">
    <name type="scientific">Sandaracinobacter neustonicus</name>
    <dbReference type="NCBI Taxonomy" id="1715348"/>
    <lineage>
        <taxon>Bacteria</taxon>
        <taxon>Pseudomonadati</taxon>
        <taxon>Pseudomonadota</taxon>
        <taxon>Alphaproteobacteria</taxon>
        <taxon>Sphingomonadales</taxon>
        <taxon>Sphingosinicellaceae</taxon>
        <taxon>Sandaracinobacter</taxon>
    </lineage>
</organism>
<dbReference type="RefSeq" id="WP_140927688.1">
    <property type="nucleotide sequence ID" value="NZ_VFSU01000019.1"/>
</dbReference>
<dbReference type="SUPFAM" id="SSF56047">
    <property type="entry name" value="Ribosomal protein S8"/>
    <property type="match status" value="1"/>
</dbReference>
<dbReference type="GO" id="GO:0019843">
    <property type="term" value="F:rRNA binding"/>
    <property type="evidence" value="ECO:0007669"/>
    <property type="project" value="UniProtKB-UniRule"/>
</dbReference>
<dbReference type="GO" id="GO:0006412">
    <property type="term" value="P:translation"/>
    <property type="evidence" value="ECO:0007669"/>
    <property type="project" value="UniProtKB-UniRule"/>
</dbReference>
<evidence type="ECO:0000256" key="8">
    <source>
        <dbReference type="HAMAP-Rule" id="MF_01302"/>
    </source>
</evidence>
<keyword evidence="5 8" id="KW-0687">Ribonucleoprotein</keyword>
<proteinExistence type="inferred from homology"/>
<evidence type="ECO:0000313" key="10">
    <source>
        <dbReference type="EMBL" id="TPE62263.1"/>
    </source>
</evidence>
<comment type="caution">
    <text evidence="10">The sequence shown here is derived from an EMBL/GenBank/DDBJ whole genome shotgun (WGS) entry which is preliminary data.</text>
</comment>
<keyword evidence="4 8" id="KW-0689">Ribosomal protein</keyword>
<dbReference type="GO" id="GO:0005840">
    <property type="term" value="C:ribosome"/>
    <property type="evidence" value="ECO:0007669"/>
    <property type="project" value="UniProtKB-KW"/>
</dbReference>
<dbReference type="Pfam" id="PF00410">
    <property type="entry name" value="Ribosomal_S8"/>
    <property type="match status" value="1"/>
</dbReference>
<dbReference type="HAMAP" id="MF_01302_B">
    <property type="entry name" value="Ribosomal_uS8_B"/>
    <property type="match status" value="1"/>
</dbReference>
<dbReference type="InterPro" id="IPR000630">
    <property type="entry name" value="Ribosomal_uS8"/>
</dbReference>
<protein>
    <recommendedName>
        <fullName evidence="6 8">Small ribosomal subunit protein uS8</fullName>
    </recommendedName>
</protein>
<accession>A0A501XPN9</accession>
<keyword evidence="3 8" id="KW-0694">RNA-binding</keyword>
<evidence type="ECO:0000256" key="2">
    <source>
        <dbReference type="ARBA" id="ARBA00022730"/>
    </source>
</evidence>
<dbReference type="GO" id="GO:0003735">
    <property type="term" value="F:structural constituent of ribosome"/>
    <property type="evidence" value="ECO:0007669"/>
    <property type="project" value="InterPro"/>
</dbReference>
<keyword evidence="2 8" id="KW-0699">rRNA-binding</keyword>
<dbReference type="InterPro" id="IPR047863">
    <property type="entry name" value="Ribosomal_uS8_CS"/>
</dbReference>
<dbReference type="GO" id="GO:1990904">
    <property type="term" value="C:ribonucleoprotein complex"/>
    <property type="evidence" value="ECO:0007669"/>
    <property type="project" value="UniProtKB-KW"/>
</dbReference>
<sequence>MNMTDPLGDMLTRIRNGQSAKKDSVLTPASRLRASVLDVLQREGYIRGYSNEETTGPQPNIRIELKYFEGQPAIQHLSRVSKPGRRVYAGATELPRVKNGLGITIVSTPKGVLSDAEARAENVGGEVLCQVF</sequence>
<evidence type="ECO:0000256" key="5">
    <source>
        <dbReference type="ARBA" id="ARBA00023274"/>
    </source>
</evidence>
<dbReference type="FunFam" id="3.30.1370.30:FF:000002">
    <property type="entry name" value="30S ribosomal protein S8"/>
    <property type="match status" value="1"/>
</dbReference>
<dbReference type="PROSITE" id="PS00053">
    <property type="entry name" value="RIBOSOMAL_S8"/>
    <property type="match status" value="1"/>
</dbReference>
<dbReference type="NCBIfam" id="NF001109">
    <property type="entry name" value="PRK00136.1"/>
    <property type="match status" value="1"/>
</dbReference>
<evidence type="ECO:0000256" key="3">
    <source>
        <dbReference type="ARBA" id="ARBA00022884"/>
    </source>
</evidence>
<evidence type="ECO:0000256" key="9">
    <source>
        <dbReference type="RuleBase" id="RU003660"/>
    </source>
</evidence>
<dbReference type="OrthoDB" id="9802617at2"/>
<comment type="subunit">
    <text evidence="7 8">Part of the 30S ribosomal subunit. Contacts proteins S5 and S12.</text>
</comment>
<dbReference type="Gene3D" id="3.30.1490.10">
    <property type="match status" value="1"/>
</dbReference>
<reference evidence="10 11" key="1">
    <citation type="submission" date="2019-06" db="EMBL/GenBank/DDBJ databases">
        <authorList>
            <person name="Lee I."/>
            <person name="Jang G.I."/>
            <person name="Hwang C.Y."/>
        </authorList>
    </citation>
    <scope>NUCLEOTIDE SEQUENCE [LARGE SCALE GENOMIC DNA]</scope>
    <source>
        <strain evidence="10 11">PAMC 28131</strain>
    </source>
</reference>
<keyword evidence="11" id="KW-1185">Reference proteome</keyword>
<dbReference type="EMBL" id="VFSU01000019">
    <property type="protein sequence ID" value="TPE62263.1"/>
    <property type="molecule type" value="Genomic_DNA"/>
</dbReference>
<dbReference type="AlphaFoldDB" id="A0A501XPN9"/>
<evidence type="ECO:0000256" key="4">
    <source>
        <dbReference type="ARBA" id="ARBA00022980"/>
    </source>
</evidence>
<evidence type="ECO:0000256" key="6">
    <source>
        <dbReference type="ARBA" id="ARBA00035258"/>
    </source>
</evidence>